<dbReference type="PANTHER" id="PTHR33337">
    <property type="entry name" value="GFA DOMAIN-CONTAINING PROTEIN"/>
    <property type="match status" value="1"/>
</dbReference>
<keyword evidence="3" id="KW-0862">Zinc</keyword>
<dbReference type="Pfam" id="PF04828">
    <property type="entry name" value="GFA"/>
    <property type="match status" value="1"/>
</dbReference>
<comment type="similarity">
    <text evidence="1">Belongs to the Gfa family.</text>
</comment>
<dbReference type="PROSITE" id="PS51891">
    <property type="entry name" value="CENP_V_GFA"/>
    <property type="match status" value="1"/>
</dbReference>
<dbReference type="InterPro" id="IPR011057">
    <property type="entry name" value="Mss4-like_sf"/>
</dbReference>
<sequence length="162" mass="17884">MTTESDKSGGCQCGAVRYRAKGELGYPHLCHCRMCQKAAGNYFMPLAAVIRSDFTLTHGAPKWFQSSDLVRRGFCGDCGTPLFYDIPEAEFINITLGSLDDPDAVKPVMQSNTGRKMSWFHALDGLPVEPQPETPDRENAIAASNHQHPDHDTQNWPLGETS</sequence>
<dbReference type="GO" id="GO:0016846">
    <property type="term" value="F:carbon-sulfur lyase activity"/>
    <property type="evidence" value="ECO:0007669"/>
    <property type="project" value="InterPro"/>
</dbReference>
<accession>A0A154IJB3</accession>
<name>A0A154IJB3_RHILE</name>
<comment type="caution">
    <text evidence="7">The sequence shown here is derived from an EMBL/GenBank/DDBJ whole genome shotgun (WGS) entry which is preliminary data.</text>
</comment>
<organism evidence="7">
    <name type="scientific">Rhizobium leguminosarum</name>
    <dbReference type="NCBI Taxonomy" id="384"/>
    <lineage>
        <taxon>Bacteria</taxon>
        <taxon>Pseudomonadati</taxon>
        <taxon>Pseudomonadota</taxon>
        <taxon>Alphaproteobacteria</taxon>
        <taxon>Hyphomicrobiales</taxon>
        <taxon>Rhizobiaceae</taxon>
        <taxon>Rhizobium/Agrobacterium group</taxon>
        <taxon>Rhizobium</taxon>
    </lineage>
</organism>
<dbReference type="EMBL" id="LVYU01000092">
    <property type="protein sequence ID" value="KZB00506.1"/>
    <property type="molecule type" value="Genomic_DNA"/>
</dbReference>
<dbReference type="RefSeq" id="WP_062942127.1">
    <property type="nucleotide sequence ID" value="NZ_CP171844.1"/>
</dbReference>
<dbReference type="GO" id="GO:0046872">
    <property type="term" value="F:metal ion binding"/>
    <property type="evidence" value="ECO:0007669"/>
    <property type="project" value="UniProtKB-KW"/>
</dbReference>
<proteinExistence type="inferred from homology"/>
<dbReference type="InterPro" id="IPR006913">
    <property type="entry name" value="CENP-V/GFA"/>
</dbReference>
<evidence type="ECO:0000256" key="5">
    <source>
        <dbReference type="SAM" id="MobiDB-lite"/>
    </source>
</evidence>
<dbReference type="Gene3D" id="3.90.1590.10">
    <property type="entry name" value="glutathione-dependent formaldehyde- activating enzyme (gfa)"/>
    <property type="match status" value="1"/>
</dbReference>
<evidence type="ECO:0000256" key="2">
    <source>
        <dbReference type="ARBA" id="ARBA00022723"/>
    </source>
</evidence>
<gene>
    <name evidence="7" type="ORF">A4A59_17775</name>
</gene>
<evidence type="ECO:0000256" key="1">
    <source>
        <dbReference type="ARBA" id="ARBA00005495"/>
    </source>
</evidence>
<reference evidence="7" key="1">
    <citation type="submission" date="2016-03" db="EMBL/GenBank/DDBJ databases">
        <title>Microsymbionts genomes from the relict species Vavilovia formosa.</title>
        <authorList>
            <person name="Chirak E."/>
            <person name="Kimeklis A."/>
            <person name="Kopat V."/>
            <person name="Andronov E."/>
        </authorList>
    </citation>
    <scope>NUCLEOTIDE SEQUENCE [LARGE SCALE GENOMIC DNA]</scope>
    <source>
        <strain evidence="7">Vaf12</strain>
    </source>
</reference>
<feature type="domain" description="CENP-V/GFA" evidence="6">
    <location>
        <begin position="7"/>
        <end position="129"/>
    </location>
</feature>
<evidence type="ECO:0000313" key="7">
    <source>
        <dbReference type="EMBL" id="KZB00506.1"/>
    </source>
</evidence>
<dbReference type="PANTHER" id="PTHR33337:SF40">
    <property type="entry name" value="CENP-V_GFA DOMAIN-CONTAINING PROTEIN-RELATED"/>
    <property type="match status" value="1"/>
</dbReference>
<feature type="region of interest" description="Disordered" evidence="5">
    <location>
        <begin position="125"/>
        <end position="162"/>
    </location>
</feature>
<dbReference type="AlphaFoldDB" id="A0A154IJB3"/>
<evidence type="ECO:0000256" key="3">
    <source>
        <dbReference type="ARBA" id="ARBA00022833"/>
    </source>
</evidence>
<evidence type="ECO:0000256" key="4">
    <source>
        <dbReference type="ARBA" id="ARBA00023239"/>
    </source>
</evidence>
<evidence type="ECO:0000259" key="6">
    <source>
        <dbReference type="PROSITE" id="PS51891"/>
    </source>
</evidence>
<keyword evidence="4" id="KW-0456">Lyase</keyword>
<dbReference type="SUPFAM" id="SSF51316">
    <property type="entry name" value="Mss4-like"/>
    <property type="match status" value="1"/>
</dbReference>
<keyword evidence="2" id="KW-0479">Metal-binding</keyword>
<protein>
    <submittedName>
        <fullName evidence="7">Aldehyde-activating protein</fullName>
    </submittedName>
</protein>